<dbReference type="Gene3D" id="1.10.40.50">
    <property type="entry name" value="Probable gtpase engc, domain 3"/>
    <property type="match status" value="1"/>
</dbReference>
<dbReference type="PANTHER" id="PTHR32120">
    <property type="entry name" value="SMALL RIBOSOMAL SUBUNIT BIOGENESIS GTPASE RSGA"/>
    <property type="match status" value="1"/>
</dbReference>
<feature type="domain" description="EngC GTPase" evidence="4">
    <location>
        <begin position="107"/>
        <end position="260"/>
    </location>
</feature>
<organism evidence="6 7">
    <name type="scientific">Bellilinea caldifistulae</name>
    <dbReference type="NCBI Taxonomy" id="360411"/>
    <lineage>
        <taxon>Bacteria</taxon>
        <taxon>Bacillati</taxon>
        <taxon>Chloroflexota</taxon>
        <taxon>Anaerolineae</taxon>
        <taxon>Anaerolineales</taxon>
        <taxon>Anaerolineaceae</taxon>
        <taxon>Bellilinea</taxon>
    </lineage>
</organism>
<evidence type="ECO:0000256" key="2">
    <source>
        <dbReference type="ARBA" id="ARBA00023134"/>
    </source>
</evidence>
<dbReference type="EC" id="3.6.1.-" evidence="3"/>
<keyword evidence="1 3" id="KW-0547">Nucleotide-binding</keyword>
<dbReference type="AlphaFoldDB" id="A0A0P6WW23"/>
<dbReference type="GO" id="GO:0003924">
    <property type="term" value="F:GTPase activity"/>
    <property type="evidence" value="ECO:0007669"/>
    <property type="project" value="UniProtKB-UniRule"/>
</dbReference>
<dbReference type="SUPFAM" id="SSF52540">
    <property type="entry name" value="P-loop containing nucleoside triphosphate hydrolases"/>
    <property type="match status" value="1"/>
</dbReference>
<evidence type="ECO:0000313" key="7">
    <source>
        <dbReference type="Proteomes" id="UP000050514"/>
    </source>
</evidence>
<gene>
    <name evidence="3" type="primary">rsgA</name>
    <name evidence="6" type="ORF">AC812_11655</name>
</gene>
<dbReference type="Gene3D" id="2.40.50.140">
    <property type="entry name" value="Nucleic acid-binding proteins"/>
    <property type="match status" value="1"/>
</dbReference>
<feature type="binding site" evidence="3">
    <location>
        <position position="294"/>
    </location>
    <ligand>
        <name>Zn(2+)</name>
        <dbReference type="ChEBI" id="CHEBI:29105"/>
    </ligand>
</feature>
<dbReference type="Proteomes" id="UP000050514">
    <property type="component" value="Unassembled WGS sequence"/>
</dbReference>
<dbReference type="PROSITE" id="PS51721">
    <property type="entry name" value="G_CP"/>
    <property type="match status" value="1"/>
</dbReference>
<proteinExistence type="inferred from homology"/>
<dbReference type="PROSITE" id="PS50936">
    <property type="entry name" value="ENGC_GTPASE"/>
    <property type="match status" value="1"/>
</dbReference>
<evidence type="ECO:0000259" key="5">
    <source>
        <dbReference type="PROSITE" id="PS51721"/>
    </source>
</evidence>
<dbReference type="STRING" id="360411.AC812_11655"/>
<dbReference type="GO" id="GO:0005525">
    <property type="term" value="F:GTP binding"/>
    <property type="evidence" value="ECO:0007669"/>
    <property type="project" value="UniProtKB-UniRule"/>
</dbReference>
<protein>
    <recommendedName>
        <fullName evidence="3">Small ribosomal subunit biogenesis GTPase RsgA</fullName>
        <ecNumber evidence="3">3.6.1.-</ecNumber>
    </recommendedName>
</protein>
<feature type="binding site" evidence="3">
    <location>
        <position position="300"/>
    </location>
    <ligand>
        <name>Zn(2+)</name>
        <dbReference type="ChEBI" id="CHEBI:29105"/>
    </ligand>
</feature>
<feature type="domain" description="CP-type G" evidence="5">
    <location>
        <begin position="101"/>
        <end position="262"/>
    </location>
</feature>
<dbReference type="Pfam" id="PF03193">
    <property type="entry name" value="RsgA_GTPase"/>
    <property type="match status" value="1"/>
</dbReference>
<keyword evidence="7" id="KW-1185">Reference proteome</keyword>
<dbReference type="InterPro" id="IPR010914">
    <property type="entry name" value="RsgA_GTPase_dom"/>
</dbReference>
<sequence length="326" mass="35593">MFHQHYENELLGVITKKLNSAFEVSIDYRIIQCRLAGGLKRNKPKQSAKQGKDASLTGITVGDEVRVRLIGSNEGVITALLPRRSGFGRRAALSMPDKYPHEQIIAANIDQVLAVFSVAQPDPHWNLLDRYLVACEDAGVSAVICMTKVDLIEHQNPQSVQETTPILDDFRRIGYPVILTSVRTGEGLDELRSILSGRLSLVIGKSGVGKSSLLNALPAGGGLRVGDVNPITGKGRHTTTHLEMLPLKGGGAVIDTPGMREFGLWDIAADELAARFPEMRDFLGKCKFGLSCVHDEEPGCAVRKAVMDGRISPRRYRSYLRLRGAA</sequence>
<dbReference type="HAMAP" id="MF_01820">
    <property type="entry name" value="GTPase_RsgA"/>
    <property type="match status" value="1"/>
</dbReference>
<keyword evidence="3" id="KW-0690">Ribosome biogenesis</keyword>
<keyword evidence="3" id="KW-0479">Metal-binding</keyword>
<dbReference type="GO" id="GO:0046872">
    <property type="term" value="F:metal ion binding"/>
    <property type="evidence" value="ECO:0007669"/>
    <property type="project" value="UniProtKB-KW"/>
</dbReference>
<reference evidence="6 7" key="1">
    <citation type="submission" date="2015-07" db="EMBL/GenBank/DDBJ databases">
        <title>Draft genome of Bellilinea caldifistulae DSM 17877.</title>
        <authorList>
            <person name="Hemp J."/>
            <person name="Ward L.M."/>
            <person name="Pace L.A."/>
            <person name="Fischer W.W."/>
        </authorList>
    </citation>
    <scope>NUCLEOTIDE SEQUENCE [LARGE SCALE GENOMIC DNA]</scope>
    <source>
        <strain evidence="6 7">GOMI-1</strain>
    </source>
</reference>
<comment type="cofactor">
    <cofactor evidence="3">
        <name>Zn(2+)</name>
        <dbReference type="ChEBI" id="CHEBI:29105"/>
    </cofactor>
    <text evidence="3">Binds 1 zinc ion per subunit.</text>
</comment>
<keyword evidence="3" id="KW-0862">Zinc</keyword>
<name>A0A0P6WW23_9CHLR</name>
<dbReference type="InterPro" id="IPR012340">
    <property type="entry name" value="NA-bd_OB-fold"/>
</dbReference>
<dbReference type="SUPFAM" id="SSF50249">
    <property type="entry name" value="Nucleic acid-binding proteins"/>
    <property type="match status" value="1"/>
</dbReference>
<keyword evidence="3" id="KW-0699">rRNA-binding</keyword>
<comment type="function">
    <text evidence="3">One of several proteins that assist in the late maturation steps of the functional core of the 30S ribosomal subunit. Helps release RbfA from mature subunits. May play a role in the assembly of ribosomal proteins into the subunit. Circularly permuted GTPase that catalyzes slow GTP hydrolysis, GTPase activity is stimulated by the 30S ribosomal subunit.</text>
</comment>
<dbReference type="GO" id="GO:0019843">
    <property type="term" value="F:rRNA binding"/>
    <property type="evidence" value="ECO:0007669"/>
    <property type="project" value="UniProtKB-KW"/>
</dbReference>
<evidence type="ECO:0000313" key="6">
    <source>
        <dbReference type="EMBL" id="KPL74468.1"/>
    </source>
</evidence>
<keyword evidence="3" id="KW-0378">Hydrolase</keyword>
<feature type="binding site" evidence="3">
    <location>
        <position position="292"/>
    </location>
    <ligand>
        <name>Zn(2+)</name>
        <dbReference type="ChEBI" id="CHEBI:29105"/>
    </ligand>
</feature>
<evidence type="ECO:0000256" key="1">
    <source>
        <dbReference type="ARBA" id="ARBA00022741"/>
    </source>
</evidence>
<feature type="binding site" evidence="3">
    <location>
        <begin position="204"/>
        <end position="212"/>
    </location>
    <ligand>
        <name>GTP</name>
        <dbReference type="ChEBI" id="CHEBI:37565"/>
    </ligand>
</feature>
<dbReference type="NCBIfam" id="TIGR00157">
    <property type="entry name" value="ribosome small subunit-dependent GTPase A"/>
    <property type="match status" value="1"/>
</dbReference>
<feature type="binding site" evidence="3">
    <location>
        <position position="286"/>
    </location>
    <ligand>
        <name>Zn(2+)</name>
        <dbReference type="ChEBI" id="CHEBI:29105"/>
    </ligand>
</feature>
<accession>A0A0P6WW23</accession>
<dbReference type="RefSeq" id="WP_061918666.1">
    <property type="nucleotide sequence ID" value="NZ_DF967971.1"/>
</dbReference>
<comment type="subunit">
    <text evidence="3">Monomer. Associates with 30S ribosomal subunit, binds 16S rRNA.</text>
</comment>
<feature type="binding site" evidence="3">
    <location>
        <begin position="147"/>
        <end position="150"/>
    </location>
    <ligand>
        <name>GTP</name>
        <dbReference type="ChEBI" id="CHEBI:37565"/>
    </ligand>
</feature>
<dbReference type="CDD" id="cd01854">
    <property type="entry name" value="YjeQ_EngC"/>
    <property type="match status" value="1"/>
</dbReference>
<comment type="similarity">
    <text evidence="3">Belongs to the TRAFAC class YlqF/YawG GTPase family. RsgA subfamily.</text>
</comment>
<dbReference type="Gene3D" id="3.40.50.300">
    <property type="entry name" value="P-loop containing nucleotide triphosphate hydrolases"/>
    <property type="match status" value="1"/>
</dbReference>
<comment type="subcellular location">
    <subcellularLocation>
        <location evidence="3">Cytoplasm</location>
    </subcellularLocation>
</comment>
<dbReference type="PATRIC" id="fig|360411.5.peg.2155"/>
<dbReference type="InterPro" id="IPR027417">
    <property type="entry name" value="P-loop_NTPase"/>
</dbReference>
<keyword evidence="3" id="KW-0963">Cytoplasm</keyword>
<dbReference type="OrthoDB" id="9809485at2"/>
<dbReference type="InterPro" id="IPR004881">
    <property type="entry name" value="Ribosome_biogen_GTPase_RsgA"/>
</dbReference>
<comment type="caution">
    <text evidence="6">The sequence shown here is derived from an EMBL/GenBank/DDBJ whole genome shotgun (WGS) entry which is preliminary data.</text>
</comment>
<dbReference type="EMBL" id="LGHJ01000017">
    <property type="protein sequence ID" value="KPL74468.1"/>
    <property type="molecule type" value="Genomic_DNA"/>
</dbReference>
<keyword evidence="2 3" id="KW-0342">GTP-binding</keyword>
<dbReference type="GO" id="GO:0005737">
    <property type="term" value="C:cytoplasm"/>
    <property type="evidence" value="ECO:0007669"/>
    <property type="project" value="UniProtKB-SubCell"/>
</dbReference>
<dbReference type="PANTHER" id="PTHR32120:SF11">
    <property type="entry name" value="SMALL RIBOSOMAL SUBUNIT BIOGENESIS GTPASE RSGA 1, MITOCHONDRIAL-RELATED"/>
    <property type="match status" value="1"/>
</dbReference>
<keyword evidence="3" id="KW-0694">RNA-binding</keyword>
<evidence type="ECO:0000259" key="4">
    <source>
        <dbReference type="PROSITE" id="PS50936"/>
    </source>
</evidence>
<dbReference type="InterPro" id="IPR030378">
    <property type="entry name" value="G_CP_dom"/>
</dbReference>
<evidence type="ECO:0000256" key="3">
    <source>
        <dbReference type="HAMAP-Rule" id="MF_01820"/>
    </source>
</evidence>
<dbReference type="GO" id="GO:0042274">
    <property type="term" value="P:ribosomal small subunit biogenesis"/>
    <property type="evidence" value="ECO:0007669"/>
    <property type="project" value="UniProtKB-UniRule"/>
</dbReference>